<feature type="non-terminal residue" evidence="1">
    <location>
        <position position="1"/>
    </location>
</feature>
<keyword evidence="2" id="KW-1185">Reference proteome</keyword>
<accession>A0A9N9NKD4</accession>
<protein>
    <submittedName>
        <fullName evidence="1">7286_t:CDS:1</fullName>
    </submittedName>
</protein>
<organism evidence="1 2">
    <name type="scientific">Funneliformis mosseae</name>
    <name type="common">Endomycorrhizal fungus</name>
    <name type="synonym">Glomus mosseae</name>
    <dbReference type="NCBI Taxonomy" id="27381"/>
    <lineage>
        <taxon>Eukaryota</taxon>
        <taxon>Fungi</taxon>
        <taxon>Fungi incertae sedis</taxon>
        <taxon>Mucoromycota</taxon>
        <taxon>Glomeromycotina</taxon>
        <taxon>Glomeromycetes</taxon>
        <taxon>Glomerales</taxon>
        <taxon>Glomeraceae</taxon>
        <taxon>Funneliformis</taxon>
    </lineage>
</organism>
<dbReference type="Proteomes" id="UP000789375">
    <property type="component" value="Unassembled WGS sequence"/>
</dbReference>
<evidence type="ECO:0000313" key="1">
    <source>
        <dbReference type="EMBL" id="CAG8739393.1"/>
    </source>
</evidence>
<name>A0A9N9NKD4_FUNMO</name>
<reference evidence="1" key="1">
    <citation type="submission" date="2021-06" db="EMBL/GenBank/DDBJ databases">
        <authorList>
            <person name="Kallberg Y."/>
            <person name="Tangrot J."/>
            <person name="Rosling A."/>
        </authorList>
    </citation>
    <scope>NUCLEOTIDE SEQUENCE</scope>
    <source>
        <strain evidence="1">87-6 pot B 2015</strain>
    </source>
</reference>
<comment type="caution">
    <text evidence="1">The sequence shown here is derived from an EMBL/GenBank/DDBJ whole genome shotgun (WGS) entry which is preliminary data.</text>
</comment>
<dbReference type="AlphaFoldDB" id="A0A9N9NKD4"/>
<evidence type="ECO:0000313" key="2">
    <source>
        <dbReference type="Proteomes" id="UP000789375"/>
    </source>
</evidence>
<proteinExistence type="predicted"/>
<sequence length="50" mass="5829">IVIQFDEKDLNLLMKALKYSQKTYKVSLEVKEAAICIETALNKYIRDYSS</sequence>
<dbReference type="EMBL" id="CAJVPP010020012">
    <property type="protein sequence ID" value="CAG8739393.1"/>
    <property type="molecule type" value="Genomic_DNA"/>
</dbReference>
<gene>
    <name evidence="1" type="ORF">FMOSSE_LOCUS16057</name>
</gene>